<evidence type="ECO:0000256" key="2">
    <source>
        <dbReference type="SAM" id="Phobius"/>
    </source>
</evidence>
<dbReference type="AlphaFoldDB" id="A0A811K2X0"/>
<dbReference type="EMBL" id="CAJFDH010000002">
    <property type="protein sequence ID" value="CAD5209487.1"/>
    <property type="molecule type" value="Genomic_DNA"/>
</dbReference>
<organism evidence="4 5">
    <name type="scientific">Bursaphelenchus okinawaensis</name>
    <dbReference type="NCBI Taxonomy" id="465554"/>
    <lineage>
        <taxon>Eukaryota</taxon>
        <taxon>Metazoa</taxon>
        <taxon>Ecdysozoa</taxon>
        <taxon>Nematoda</taxon>
        <taxon>Chromadorea</taxon>
        <taxon>Rhabditida</taxon>
        <taxon>Tylenchina</taxon>
        <taxon>Tylenchomorpha</taxon>
        <taxon>Aphelenchoidea</taxon>
        <taxon>Aphelenchoididae</taxon>
        <taxon>Bursaphelenchus</taxon>
    </lineage>
</organism>
<dbReference type="Proteomes" id="UP000614601">
    <property type="component" value="Unassembled WGS sequence"/>
</dbReference>
<evidence type="ECO:0000256" key="1">
    <source>
        <dbReference type="SAM" id="MobiDB-lite"/>
    </source>
</evidence>
<evidence type="ECO:0000313" key="5">
    <source>
        <dbReference type="Proteomes" id="UP000614601"/>
    </source>
</evidence>
<feature type="compositionally biased region" description="Basic and acidic residues" evidence="1">
    <location>
        <begin position="428"/>
        <end position="449"/>
    </location>
</feature>
<evidence type="ECO:0000256" key="3">
    <source>
        <dbReference type="SAM" id="SignalP"/>
    </source>
</evidence>
<dbReference type="EMBL" id="CAJFCW020000002">
    <property type="protein sequence ID" value="CAG9089456.1"/>
    <property type="molecule type" value="Genomic_DNA"/>
</dbReference>
<feature type="chain" id="PRO_5036220856" evidence="3">
    <location>
        <begin position="17"/>
        <end position="501"/>
    </location>
</feature>
<sequence length="501" mass="58409">MKSILLLLVCTWYVRASWFLGCRDFQLVDYVKPKEISATIMMFKDDAKDDPLHDWLFTEIACRYLKMETNKMVGMDVVLFDDQFMWFFMSNRSDVSYRRYDTLPQNNESMFLNESLTNELNLPCQKLVWKIMKISFFMDLTNDTLKNVIYIDDFGHEDYCSPDELVNEFLRIQGKVQGYQPLFGMVLHQVGNSNYSAIPNGTEDVNTLGQCPEEYNVTECVFLGILPGYIFGFDTGNATTTVDKMMPKISELNDGIEWLLRSLANRMTQVTHEYVKRSSDVHVYSFLYNVLYYLAFVMGLMFLIVFWCFTSIFATIAGALFNNYFIEFLMDARSNEERRDYRRAIAQQAQVVQQQNAPVQLQGQAQQNDQVKHGQVQQNGQTQQNDQVQQHQNQQRNESQQTQGPQAVVVMGQGVVEQVESNQVNHQVQEESVKEDEQVKQEQQRDPAQDMKIQQDQQVQEQEEQRKEQQEVKGQEVKAQEQVVKGQEHQVEQKKHESKTE</sequence>
<evidence type="ECO:0000313" key="4">
    <source>
        <dbReference type="EMBL" id="CAD5209487.1"/>
    </source>
</evidence>
<keyword evidence="2" id="KW-1133">Transmembrane helix</keyword>
<feature type="region of interest" description="Disordered" evidence="1">
    <location>
        <begin position="362"/>
        <end position="405"/>
    </location>
</feature>
<feature type="signal peptide" evidence="3">
    <location>
        <begin position="1"/>
        <end position="16"/>
    </location>
</feature>
<gene>
    <name evidence="4" type="ORF">BOKJ2_LOCUS2711</name>
</gene>
<accession>A0A811K2X0</accession>
<reference evidence="4" key="1">
    <citation type="submission" date="2020-09" db="EMBL/GenBank/DDBJ databases">
        <authorList>
            <person name="Kikuchi T."/>
        </authorList>
    </citation>
    <scope>NUCLEOTIDE SEQUENCE</scope>
    <source>
        <strain evidence="4">SH1</strain>
    </source>
</reference>
<proteinExistence type="predicted"/>
<feature type="compositionally biased region" description="Low complexity" evidence="1">
    <location>
        <begin position="375"/>
        <end position="405"/>
    </location>
</feature>
<feature type="transmembrane region" description="Helical" evidence="2">
    <location>
        <begin position="290"/>
        <end position="321"/>
    </location>
</feature>
<dbReference type="Proteomes" id="UP000783686">
    <property type="component" value="Unassembled WGS sequence"/>
</dbReference>
<keyword evidence="5" id="KW-1185">Reference proteome</keyword>
<feature type="region of interest" description="Disordered" evidence="1">
    <location>
        <begin position="422"/>
        <end position="501"/>
    </location>
</feature>
<comment type="caution">
    <text evidence="4">The sequence shown here is derived from an EMBL/GenBank/DDBJ whole genome shotgun (WGS) entry which is preliminary data.</text>
</comment>
<feature type="compositionally biased region" description="Basic and acidic residues" evidence="1">
    <location>
        <begin position="463"/>
        <end position="479"/>
    </location>
</feature>
<keyword evidence="2" id="KW-0812">Transmembrane</keyword>
<keyword evidence="2" id="KW-0472">Membrane</keyword>
<feature type="compositionally biased region" description="Basic and acidic residues" evidence="1">
    <location>
        <begin position="486"/>
        <end position="501"/>
    </location>
</feature>
<keyword evidence="3" id="KW-0732">Signal</keyword>
<name>A0A811K2X0_9BILA</name>
<protein>
    <submittedName>
        <fullName evidence="4">Uncharacterized protein</fullName>
    </submittedName>
</protein>